<dbReference type="InterPro" id="IPR008921">
    <property type="entry name" value="DNA_pol3_clamp-load_cplx_C"/>
</dbReference>
<feature type="domain" description="AAA+ ATPase" evidence="5">
    <location>
        <begin position="154"/>
        <end position="262"/>
    </location>
</feature>
<dbReference type="GO" id="GO:0008047">
    <property type="term" value="F:enzyme activator activity"/>
    <property type="evidence" value="ECO:0007669"/>
    <property type="project" value="TreeGrafter"/>
</dbReference>
<dbReference type="SUPFAM" id="SSF48019">
    <property type="entry name" value="post-AAA+ oligomerization domain-like"/>
    <property type="match status" value="1"/>
</dbReference>
<evidence type="ECO:0000313" key="6">
    <source>
        <dbReference type="EMBL" id="CEQ41169.1"/>
    </source>
</evidence>
<dbReference type="GO" id="GO:0006271">
    <property type="term" value="P:DNA strand elongation involved in DNA replication"/>
    <property type="evidence" value="ECO:0007669"/>
    <property type="project" value="UniProtKB-ARBA"/>
</dbReference>
<evidence type="ECO:0000256" key="4">
    <source>
        <dbReference type="SAM" id="MobiDB-lite"/>
    </source>
</evidence>
<comment type="similarity">
    <text evidence="1">Belongs to the AAA ATPase family. RarA/MGS1/WRNIP1 subfamily.</text>
</comment>
<dbReference type="Proteomes" id="UP000243876">
    <property type="component" value="Unassembled WGS sequence"/>
</dbReference>
<dbReference type="InterPro" id="IPR027417">
    <property type="entry name" value="P-loop_NTPase"/>
</dbReference>
<evidence type="ECO:0000313" key="7">
    <source>
        <dbReference type="Proteomes" id="UP000243876"/>
    </source>
</evidence>
<feature type="compositionally biased region" description="Polar residues" evidence="4">
    <location>
        <begin position="105"/>
        <end position="115"/>
    </location>
</feature>
<dbReference type="SMART" id="SM00382">
    <property type="entry name" value="AAA"/>
    <property type="match status" value="1"/>
</dbReference>
<dbReference type="AlphaFoldDB" id="A0A0D6EMJ7"/>
<dbReference type="CDD" id="cd18139">
    <property type="entry name" value="HLD_clamp_RarA"/>
    <property type="match status" value="1"/>
</dbReference>
<proteinExistence type="inferred from homology"/>
<feature type="compositionally biased region" description="Low complexity" evidence="4">
    <location>
        <begin position="69"/>
        <end position="98"/>
    </location>
</feature>
<dbReference type="Gene3D" id="1.10.3710.10">
    <property type="entry name" value="DNA polymerase III clamp loader subunits, C-terminal domain"/>
    <property type="match status" value="1"/>
</dbReference>
<dbReference type="InterPro" id="IPR051314">
    <property type="entry name" value="AAA_ATPase_RarA/MGS1/WRNIP1"/>
</dbReference>
<reference evidence="7" key="1">
    <citation type="submission" date="2015-02" db="EMBL/GenBank/DDBJ databases">
        <authorList>
            <person name="Gon?alves P."/>
        </authorList>
    </citation>
    <scope>NUCLEOTIDE SEQUENCE [LARGE SCALE GENOMIC DNA]</scope>
</reference>
<dbReference type="GO" id="GO:0005634">
    <property type="term" value="C:nucleus"/>
    <property type="evidence" value="ECO:0007669"/>
    <property type="project" value="TreeGrafter"/>
</dbReference>
<feature type="non-terminal residue" evidence="6">
    <location>
        <position position="1"/>
    </location>
</feature>
<dbReference type="Gene3D" id="3.40.50.300">
    <property type="entry name" value="P-loop containing nucleotide triphosphate hydrolases"/>
    <property type="match status" value="1"/>
</dbReference>
<dbReference type="GO" id="GO:0000731">
    <property type="term" value="P:DNA synthesis involved in DNA repair"/>
    <property type="evidence" value="ECO:0007669"/>
    <property type="project" value="TreeGrafter"/>
</dbReference>
<accession>A0A0D6EMJ7</accession>
<dbReference type="Pfam" id="PF12002">
    <property type="entry name" value="MgsA_C"/>
    <property type="match status" value="1"/>
</dbReference>
<evidence type="ECO:0000256" key="1">
    <source>
        <dbReference type="ARBA" id="ARBA00008959"/>
    </source>
</evidence>
<dbReference type="InterPro" id="IPR003959">
    <property type="entry name" value="ATPase_AAA_core"/>
</dbReference>
<dbReference type="CDD" id="cd00009">
    <property type="entry name" value="AAA"/>
    <property type="match status" value="1"/>
</dbReference>
<sequence>GGNVVYGPVCEELVPELFVNAHLDSGCSSFLSTASQAAGASLPSTSSSRASFNKVSTAGKKRKSPPAPSAGADPSPSSSSSPSISRPSVFFSSSSANPLKRPRTVASSSSVTSHLESAKPLPDLVRPRALEDFIGQQHLLGEGALLRGLIERDRVGSCLFWGPPGTGKTTIARVIAKRTSSIFKELSATNASTADLRKVFEEAANMLKLTGRKTLLFIDEIQFLPVVESGLISLIASTTENPSFRVNTALLSRCRVFVLNKLEQGDVYRILLRALRVLKENHGSAAEGLLPTMEAKGKGKETEEAILSAFPFLDAALLHFLSSAADGDARVALSSLELALSATKDVEGKVDREELKKGLRKAHLQYDRTGDHHYDTISALHKSVRGSASDAALYWLAVMLESGDDPLYIARRLIRMASEDIGLANPLALQQAVAAYQATQLLGMPECDCILAQVVVMLAESPKSVRTYKAYNAAKRLVQETENYPVPLHIRNAPTGLMKQLGYGRDYRYNPSYAHPVYQPFLPPELASDSAAQFLKDDDSVEGKIYDEAALREWEWRNLGGGRWEGRDEMERKLRELEKEKEKEREKGG</sequence>
<protein>
    <submittedName>
        <fullName evidence="6">SPOSA6832_02857-mRNA-1:cds</fullName>
    </submittedName>
</protein>
<keyword evidence="2" id="KW-0547">Nucleotide-binding</keyword>
<evidence type="ECO:0000256" key="2">
    <source>
        <dbReference type="ARBA" id="ARBA00022741"/>
    </source>
</evidence>
<dbReference type="Pfam" id="PF16193">
    <property type="entry name" value="AAA_assoc_2"/>
    <property type="match status" value="1"/>
</dbReference>
<organism evidence="6 7">
    <name type="scientific">Sporidiobolus salmonicolor</name>
    <name type="common">Yeast-like fungus</name>
    <name type="synonym">Sporobolomyces salmonicolor</name>
    <dbReference type="NCBI Taxonomy" id="5005"/>
    <lineage>
        <taxon>Eukaryota</taxon>
        <taxon>Fungi</taxon>
        <taxon>Dikarya</taxon>
        <taxon>Basidiomycota</taxon>
        <taxon>Pucciniomycotina</taxon>
        <taxon>Microbotryomycetes</taxon>
        <taxon>Sporidiobolales</taxon>
        <taxon>Sporidiobolaceae</taxon>
        <taxon>Sporobolomyces</taxon>
    </lineage>
</organism>
<dbReference type="PANTHER" id="PTHR13779:SF7">
    <property type="entry name" value="ATPASE WRNIP1"/>
    <property type="match status" value="1"/>
</dbReference>
<keyword evidence="3" id="KW-0067">ATP-binding</keyword>
<dbReference type="GO" id="GO:0005524">
    <property type="term" value="F:ATP binding"/>
    <property type="evidence" value="ECO:0007669"/>
    <property type="project" value="UniProtKB-KW"/>
</dbReference>
<feature type="non-terminal residue" evidence="6">
    <location>
        <position position="589"/>
    </location>
</feature>
<gene>
    <name evidence="6" type="primary">SPOSA6832_02857</name>
</gene>
<feature type="compositionally biased region" description="Low complexity" evidence="4">
    <location>
        <begin position="40"/>
        <end position="51"/>
    </location>
</feature>
<dbReference type="Gene3D" id="1.10.8.60">
    <property type="match status" value="1"/>
</dbReference>
<name>A0A0D6EMJ7_SPOSA</name>
<dbReference type="GO" id="GO:0017116">
    <property type="term" value="F:single-stranded DNA helicase activity"/>
    <property type="evidence" value="ECO:0007669"/>
    <property type="project" value="TreeGrafter"/>
</dbReference>
<evidence type="ECO:0000256" key="3">
    <source>
        <dbReference type="ARBA" id="ARBA00022840"/>
    </source>
</evidence>
<feature type="region of interest" description="Disordered" evidence="4">
    <location>
        <begin position="40"/>
        <end position="117"/>
    </location>
</feature>
<dbReference type="OrthoDB" id="10265467at2759"/>
<dbReference type="GO" id="GO:0003677">
    <property type="term" value="F:DNA binding"/>
    <property type="evidence" value="ECO:0007669"/>
    <property type="project" value="InterPro"/>
</dbReference>
<dbReference type="Pfam" id="PF00004">
    <property type="entry name" value="AAA"/>
    <property type="match status" value="1"/>
</dbReference>
<dbReference type="InterPro" id="IPR032423">
    <property type="entry name" value="AAA_assoc_2"/>
</dbReference>
<dbReference type="PANTHER" id="PTHR13779">
    <property type="entry name" value="WERNER HELICASE-INTERACTING PROTEIN 1 FAMILY MEMBER"/>
    <property type="match status" value="1"/>
</dbReference>
<dbReference type="InterPro" id="IPR003593">
    <property type="entry name" value="AAA+_ATPase"/>
</dbReference>
<keyword evidence="7" id="KW-1185">Reference proteome</keyword>
<dbReference type="SUPFAM" id="SSF52540">
    <property type="entry name" value="P-loop containing nucleoside triphosphate hydrolases"/>
    <property type="match status" value="1"/>
</dbReference>
<evidence type="ECO:0000259" key="5">
    <source>
        <dbReference type="SMART" id="SM00382"/>
    </source>
</evidence>
<dbReference type="EMBL" id="CENE01000012">
    <property type="protein sequence ID" value="CEQ41169.1"/>
    <property type="molecule type" value="Genomic_DNA"/>
</dbReference>
<dbReference type="FunFam" id="1.20.272.10:FF:000001">
    <property type="entry name" value="Putative AAA family ATPase"/>
    <property type="match status" value="1"/>
</dbReference>
<dbReference type="InterPro" id="IPR021886">
    <property type="entry name" value="MgsA_C"/>
</dbReference>
<dbReference type="GO" id="GO:0016887">
    <property type="term" value="F:ATP hydrolysis activity"/>
    <property type="evidence" value="ECO:0007669"/>
    <property type="project" value="InterPro"/>
</dbReference>
<dbReference type="Gene3D" id="1.20.272.10">
    <property type="match status" value="1"/>
</dbReference>